<evidence type="ECO:0000256" key="3">
    <source>
        <dbReference type="SAM" id="SignalP"/>
    </source>
</evidence>
<dbReference type="RefSeq" id="XP_023377266.1">
    <property type="nucleotide sequence ID" value="XM_023521498.1"/>
</dbReference>
<dbReference type="SUPFAM" id="SSF52821">
    <property type="entry name" value="Rhodanese/Cell cycle control phosphatase"/>
    <property type="match status" value="1"/>
</dbReference>
<dbReference type="PANTHER" id="PTHR45544:SF1">
    <property type="entry name" value="THIOSULFATE:GLUTATHIONE SULFURTRANSFERASE"/>
    <property type="match status" value="1"/>
</dbReference>
<dbReference type="Proteomes" id="UP000515202">
    <property type="component" value="Unplaced"/>
</dbReference>
<dbReference type="PROSITE" id="PS50206">
    <property type="entry name" value="RHODANESE_3"/>
    <property type="match status" value="1"/>
</dbReference>
<dbReference type="InterPro" id="IPR001763">
    <property type="entry name" value="Rhodanese-like_dom"/>
</dbReference>
<dbReference type="Pfam" id="PF00581">
    <property type="entry name" value="Rhodanese"/>
    <property type="match status" value="1"/>
</dbReference>
<evidence type="ECO:0000313" key="5">
    <source>
        <dbReference type="Proteomes" id="UP000515202"/>
    </source>
</evidence>
<dbReference type="Gene3D" id="3.40.250.10">
    <property type="entry name" value="Rhodanese-like domain"/>
    <property type="match status" value="1"/>
</dbReference>
<dbReference type="GO" id="GO:0050337">
    <property type="term" value="F:thiosulfate-thiol sulfurtransferase activity"/>
    <property type="evidence" value="ECO:0007669"/>
    <property type="project" value="InterPro"/>
</dbReference>
<dbReference type="GeneID" id="105303418"/>
<feature type="chain" id="PRO_5027917509" evidence="3">
    <location>
        <begin position="31"/>
        <end position="210"/>
    </location>
</feature>
<feature type="signal peptide" evidence="3">
    <location>
        <begin position="1"/>
        <end position="30"/>
    </location>
</feature>
<reference evidence="6" key="1">
    <citation type="submission" date="2025-08" db="UniProtKB">
        <authorList>
            <consortium name="RefSeq"/>
        </authorList>
    </citation>
    <scope>IDENTIFICATION</scope>
    <source>
        <tissue evidence="6">Kidney</tissue>
    </source>
</reference>
<evidence type="ECO:0000256" key="1">
    <source>
        <dbReference type="PIRSR" id="PIRSR642457-1"/>
    </source>
</evidence>
<dbReference type="PANTHER" id="PTHR45544">
    <property type="entry name" value="THIOSULFATE:GLUTATHIONE SULFURTRANSFERASE"/>
    <property type="match status" value="1"/>
</dbReference>
<sequence length="210" mass="22674">MRARWARPGLAAFLRLVVVVSAMAAGRGRGEGDEERLRCTRFPRGEPRQAGPSRHTCPSAAPTVSLPELRSLLAAGRAPLIDVRSREEAAEGTIAGALSIPMSERESAPQMEPAAFRAAYAAEKRKVEDENLIFFCQMSKRGPQATQLARSLGYRGYGAGAPPAGEQLGTARPAEPCPALPSCLSRGARNYAGAYKEWFQKWGFHPPEPT</sequence>
<organism evidence="5 6">
    <name type="scientific">Pteropus vampyrus</name>
    <name type="common">Large flying fox</name>
    <dbReference type="NCBI Taxonomy" id="132908"/>
    <lineage>
        <taxon>Eukaryota</taxon>
        <taxon>Metazoa</taxon>
        <taxon>Chordata</taxon>
        <taxon>Craniata</taxon>
        <taxon>Vertebrata</taxon>
        <taxon>Euteleostomi</taxon>
        <taxon>Mammalia</taxon>
        <taxon>Eutheria</taxon>
        <taxon>Laurasiatheria</taxon>
        <taxon>Chiroptera</taxon>
        <taxon>Yinpterochiroptera</taxon>
        <taxon>Pteropodoidea</taxon>
        <taxon>Pteropodidae</taxon>
        <taxon>Pteropodinae</taxon>
        <taxon>Pteropus</taxon>
    </lineage>
</organism>
<dbReference type="InterPro" id="IPR036873">
    <property type="entry name" value="Rhodanese-like_dom_sf"/>
</dbReference>
<keyword evidence="3" id="KW-0732">Signal</keyword>
<dbReference type="AlphaFoldDB" id="A0A6P6BQ91"/>
<dbReference type="GO" id="GO:0070221">
    <property type="term" value="P:sulfide oxidation, using sulfide:quinone oxidoreductase"/>
    <property type="evidence" value="ECO:0007669"/>
    <property type="project" value="InterPro"/>
</dbReference>
<feature type="domain" description="Rhodanese" evidence="4">
    <location>
        <begin position="74"/>
        <end position="203"/>
    </location>
</feature>
<dbReference type="InterPro" id="IPR042457">
    <property type="entry name" value="TSTD1_mml"/>
</dbReference>
<dbReference type="OrthoDB" id="566238at2759"/>
<accession>A0A6P6BQ91</accession>
<dbReference type="GO" id="GO:0005737">
    <property type="term" value="C:cytoplasm"/>
    <property type="evidence" value="ECO:0007669"/>
    <property type="project" value="TreeGrafter"/>
</dbReference>
<dbReference type="KEGG" id="pvp:105303418"/>
<proteinExistence type="predicted"/>
<feature type="region of interest" description="Disordered" evidence="2">
    <location>
        <begin position="42"/>
        <end position="61"/>
    </location>
</feature>
<feature type="active site" description="Cysteine persulfide intermediate" evidence="1">
    <location>
        <position position="136"/>
    </location>
</feature>
<protein>
    <submittedName>
        <fullName evidence="6">Thiosulfate:glutathione sulfurtransferase</fullName>
    </submittedName>
</protein>
<dbReference type="CTD" id="100131187"/>
<gene>
    <name evidence="6" type="primary">TSTD1</name>
</gene>
<evidence type="ECO:0000313" key="6">
    <source>
        <dbReference type="RefSeq" id="XP_023377266.1"/>
    </source>
</evidence>
<evidence type="ECO:0000256" key="2">
    <source>
        <dbReference type="SAM" id="MobiDB-lite"/>
    </source>
</evidence>
<name>A0A6P6BQ91_PTEVA</name>
<keyword evidence="5" id="KW-1185">Reference proteome</keyword>
<dbReference type="SMART" id="SM00450">
    <property type="entry name" value="RHOD"/>
    <property type="match status" value="1"/>
</dbReference>
<evidence type="ECO:0000259" key="4">
    <source>
        <dbReference type="PROSITE" id="PS50206"/>
    </source>
</evidence>